<dbReference type="AlphaFoldDB" id="A0AAW4IYT0"/>
<accession>A0AAW4IYT0</accession>
<proteinExistence type="predicted"/>
<sequence>MISERVDLLINNGEILDEIEGTSERNIDRKYSALNLTLRNEIANIDRIEKAIKLIKENTSAFSEYRRRNLLNLAVNISLEEDMDKALSEIENIYINLKSEFSQSRYLMLAAEEIFFSRNFINVEEVIMNTKSAYKYMKKNHRFETKREDLCSAAMIAMTSENLEETFDEINECYDILTDCGFSKNNDLELLSNVLSIINMPVDIKCAQVRDLATNLKENKVEFKKSYLPILGIAAFVTDDYNKLSKNVLDVSETLKENEGFRSVTVDEKARNIMALILVVKEYLDNLKDDSKLKIIKKSSDKSLEDAFAIASSGSVTIEEVDITVTE</sequence>
<evidence type="ECO:0000313" key="1">
    <source>
        <dbReference type="EMBL" id="MBO3357463.1"/>
    </source>
</evidence>
<reference evidence="1" key="1">
    <citation type="submission" date="2020-12" db="EMBL/GenBank/DDBJ databases">
        <title>Comparative genomics of Clostridium perfringens reveals patterns of host-associated phylogenetic clades and virulence factors.</title>
        <authorList>
            <person name="Smith A.H."/>
            <person name="Geier R."/>
        </authorList>
    </citation>
    <scope>NUCLEOTIDE SEQUENCE</scope>
    <source>
        <strain evidence="1">CHD30677R</strain>
    </source>
</reference>
<name>A0AAW4IYT0_CLOPF</name>
<dbReference type="Pfam" id="PF13170">
    <property type="entry name" value="DUF4003"/>
    <property type="match status" value="1"/>
</dbReference>
<dbReference type="Proteomes" id="UP000668068">
    <property type="component" value="Unassembled WGS sequence"/>
</dbReference>
<evidence type="ECO:0000313" key="2">
    <source>
        <dbReference type="Proteomes" id="UP000668068"/>
    </source>
</evidence>
<protein>
    <submittedName>
        <fullName evidence="1">DUF4003 family protein</fullName>
    </submittedName>
</protein>
<dbReference type="RefSeq" id="WP_003477571.1">
    <property type="nucleotide sequence ID" value="NZ_JAENQO010000001.1"/>
</dbReference>
<comment type="caution">
    <text evidence="1">The sequence shown here is derived from an EMBL/GenBank/DDBJ whole genome shotgun (WGS) entry which is preliminary data.</text>
</comment>
<organism evidence="1 2">
    <name type="scientific">Clostridium perfringens</name>
    <dbReference type="NCBI Taxonomy" id="1502"/>
    <lineage>
        <taxon>Bacteria</taxon>
        <taxon>Bacillati</taxon>
        <taxon>Bacillota</taxon>
        <taxon>Clostridia</taxon>
        <taxon>Eubacteriales</taxon>
        <taxon>Clostridiaceae</taxon>
        <taxon>Clostridium</taxon>
    </lineage>
</organism>
<dbReference type="EMBL" id="JAENQP010000001">
    <property type="protein sequence ID" value="MBO3357463.1"/>
    <property type="molecule type" value="Genomic_DNA"/>
</dbReference>
<gene>
    <name evidence="1" type="ORF">JJB47_01555</name>
</gene>
<dbReference type="InterPro" id="IPR025062">
    <property type="entry name" value="DUF4003"/>
</dbReference>